<dbReference type="SUPFAM" id="SSF51679">
    <property type="entry name" value="Bacterial luciferase-like"/>
    <property type="match status" value="1"/>
</dbReference>
<evidence type="ECO:0000313" key="5">
    <source>
        <dbReference type="EMBL" id="QMT03551.1"/>
    </source>
</evidence>
<evidence type="ECO:0000313" key="6">
    <source>
        <dbReference type="Proteomes" id="UP000515663"/>
    </source>
</evidence>
<keyword evidence="6" id="KW-1185">Reference proteome</keyword>
<evidence type="ECO:0000256" key="1">
    <source>
        <dbReference type="ARBA" id="ARBA00023002"/>
    </source>
</evidence>
<dbReference type="EMBL" id="CP059491">
    <property type="protein sequence ID" value="QMT03551.1"/>
    <property type="molecule type" value="Genomic_DNA"/>
</dbReference>
<keyword evidence="1" id="KW-0560">Oxidoreductase</keyword>
<dbReference type="InterPro" id="IPR011251">
    <property type="entry name" value="Luciferase-like_dom"/>
</dbReference>
<gene>
    <name evidence="5" type="ORF">H1R19_10970</name>
</gene>
<evidence type="ECO:0000256" key="3">
    <source>
        <dbReference type="SAM" id="MobiDB-lite"/>
    </source>
</evidence>
<reference evidence="6" key="1">
    <citation type="submission" date="2020-07" db="EMBL/GenBank/DDBJ databases">
        <title>novel species isolated from the respiratory tract of Marmot.</title>
        <authorList>
            <person name="Zhang G."/>
        </authorList>
    </citation>
    <scope>NUCLEOTIDE SEQUENCE [LARGE SCALE GENOMIC DNA]</scope>
    <source>
        <strain evidence="6">686</strain>
    </source>
</reference>
<sequence>MKIGLRYDMRAPDLGPGSPSPGDLYKAAVEQCVWADEKGFDTVYLAEHHGAEDNYCPSPMILAAAIAGATEQIELHFSALCITMHDPLRLAEDLAVLDLIAGPGRVLITAGIGYRPQEFEMFGVDFANRGKVFEEKLEVLRTAWRGEEFDHRGTRVRVTPQPGTPGGPTIYIGGNAKPSARRAARMGLGYRPATEELYRFYAEECVEHGHPEPEPFPRHGPAFVYVAEDPEAALVEVAPHVIHASNMYASWAGERTNATKNGYWREKSDLDSIRNDPSMWILSPEEAVQRLSELDDSYELRLHPLLGGLPPEMSWRSLDLLADKVLPRVRTAQPVS</sequence>
<dbReference type="InterPro" id="IPR036661">
    <property type="entry name" value="Luciferase-like_sf"/>
</dbReference>
<dbReference type="GO" id="GO:0004497">
    <property type="term" value="F:monooxygenase activity"/>
    <property type="evidence" value="ECO:0007669"/>
    <property type="project" value="UniProtKB-KW"/>
</dbReference>
<dbReference type="Proteomes" id="UP000515663">
    <property type="component" value="Chromosome"/>
</dbReference>
<name>A0A7D7R2L7_9ACTN</name>
<dbReference type="PANTHER" id="PTHR30137:SF8">
    <property type="entry name" value="BLR5498 PROTEIN"/>
    <property type="match status" value="1"/>
</dbReference>
<organism evidence="5 6">
    <name type="scientific">Gordonia jinghuaiqii</name>
    <dbReference type="NCBI Taxonomy" id="2758710"/>
    <lineage>
        <taxon>Bacteria</taxon>
        <taxon>Bacillati</taxon>
        <taxon>Actinomycetota</taxon>
        <taxon>Actinomycetes</taxon>
        <taxon>Mycobacteriales</taxon>
        <taxon>Gordoniaceae</taxon>
        <taxon>Gordonia</taxon>
    </lineage>
</organism>
<feature type="region of interest" description="Disordered" evidence="3">
    <location>
        <begin position="155"/>
        <end position="175"/>
    </location>
</feature>
<proteinExistence type="predicted"/>
<dbReference type="GO" id="GO:0016705">
    <property type="term" value="F:oxidoreductase activity, acting on paired donors, with incorporation or reduction of molecular oxygen"/>
    <property type="evidence" value="ECO:0007669"/>
    <property type="project" value="InterPro"/>
</dbReference>
<dbReference type="Gene3D" id="3.20.20.30">
    <property type="entry name" value="Luciferase-like domain"/>
    <property type="match status" value="1"/>
</dbReference>
<feature type="domain" description="Luciferase-like" evidence="4">
    <location>
        <begin position="19"/>
        <end position="272"/>
    </location>
</feature>
<protein>
    <submittedName>
        <fullName evidence="5">LLM class flavin-dependent oxidoreductase</fullName>
    </submittedName>
</protein>
<dbReference type="GO" id="GO:0005829">
    <property type="term" value="C:cytosol"/>
    <property type="evidence" value="ECO:0007669"/>
    <property type="project" value="TreeGrafter"/>
</dbReference>
<accession>A0A7D7R2L7</accession>
<dbReference type="RefSeq" id="WP_219851418.1">
    <property type="nucleotide sequence ID" value="NZ_CP059491.1"/>
</dbReference>
<evidence type="ECO:0000256" key="2">
    <source>
        <dbReference type="ARBA" id="ARBA00023033"/>
    </source>
</evidence>
<dbReference type="AlphaFoldDB" id="A0A7D7R2L7"/>
<dbReference type="InterPro" id="IPR050766">
    <property type="entry name" value="Bact_Lucif_Oxidored"/>
</dbReference>
<dbReference type="PANTHER" id="PTHR30137">
    <property type="entry name" value="LUCIFERASE-LIKE MONOOXYGENASE"/>
    <property type="match status" value="1"/>
</dbReference>
<keyword evidence="2" id="KW-0503">Monooxygenase</keyword>
<dbReference type="KEGG" id="gji:H1R19_10970"/>
<evidence type="ECO:0000259" key="4">
    <source>
        <dbReference type="Pfam" id="PF00296"/>
    </source>
</evidence>
<dbReference type="Pfam" id="PF00296">
    <property type="entry name" value="Bac_luciferase"/>
    <property type="match status" value="1"/>
</dbReference>